<evidence type="ECO:0000313" key="3">
    <source>
        <dbReference type="Proteomes" id="UP000499080"/>
    </source>
</evidence>
<protein>
    <submittedName>
        <fullName evidence="2">Uncharacterized protein</fullName>
    </submittedName>
</protein>
<name>A0A4Y2M899_ARAVE</name>
<reference evidence="2 3" key="1">
    <citation type="journal article" date="2019" name="Sci. Rep.">
        <title>Orb-weaving spider Araneus ventricosus genome elucidates the spidroin gene catalogue.</title>
        <authorList>
            <person name="Kono N."/>
            <person name="Nakamura H."/>
            <person name="Ohtoshi R."/>
            <person name="Moran D.A.P."/>
            <person name="Shinohara A."/>
            <person name="Yoshida Y."/>
            <person name="Fujiwara M."/>
            <person name="Mori M."/>
            <person name="Tomita M."/>
            <person name="Arakawa K."/>
        </authorList>
    </citation>
    <scope>NUCLEOTIDE SEQUENCE [LARGE SCALE GENOMIC DNA]</scope>
</reference>
<dbReference type="AlphaFoldDB" id="A0A4Y2M899"/>
<gene>
    <name evidence="2" type="ORF">AVEN_148554_1</name>
</gene>
<feature type="region of interest" description="Disordered" evidence="1">
    <location>
        <begin position="1"/>
        <end position="22"/>
    </location>
</feature>
<feature type="non-terminal residue" evidence="2">
    <location>
        <position position="1"/>
    </location>
</feature>
<organism evidence="2 3">
    <name type="scientific">Araneus ventricosus</name>
    <name type="common">Orbweaver spider</name>
    <name type="synonym">Epeira ventricosa</name>
    <dbReference type="NCBI Taxonomy" id="182803"/>
    <lineage>
        <taxon>Eukaryota</taxon>
        <taxon>Metazoa</taxon>
        <taxon>Ecdysozoa</taxon>
        <taxon>Arthropoda</taxon>
        <taxon>Chelicerata</taxon>
        <taxon>Arachnida</taxon>
        <taxon>Araneae</taxon>
        <taxon>Araneomorphae</taxon>
        <taxon>Entelegynae</taxon>
        <taxon>Araneoidea</taxon>
        <taxon>Araneidae</taxon>
        <taxon>Araneus</taxon>
    </lineage>
</organism>
<dbReference type="Proteomes" id="UP000499080">
    <property type="component" value="Unassembled WGS sequence"/>
</dbReference>
<feature type="compositionally biased region" description="Polar residues" evidence="1">
    <location>
        <begin position="1"/>
        <end position="16"/>
    </location>
</feature>
<feature type="region of interest" description="Disordered" evidence="1">
    <location>
        <begin position="95"/>
        <end position="115"/>
    </location>
</feature>
<dbReference type="EMBL" id="BGPR01122132">
    <property type="protein sequence ID" value="GBN23338.1"/>
    <property type="molecule type" value="Genomic_DNA"/>
</dbReference>
<evidence type="ECO:0000313" key="2">
    <source>
        <dbReference type="EMBL" id="GBN23338.1"/>
    </source>
</evidence>
<accession>A0A4Y2M899</accession>
<comment type="caution">
    <text evidence="2">The sequence shown here is derived from an EMBL/GenBank/DDBJ whole genome shotgun (WGS) entry which is preliminary data.</text>
</comment>
<sequence>YQHTSPQYRSASNSLLARTADRTSKIVSKHIRTPRRSTRSKSINIHSLCDPAHSLYSLPGRRNVIRNHLVHSIISSPNRDIEKIPAPLRFHISSPRSGAAASHPILTPVKLSSQP</sequence>
<keyword evidence="3" id="KW-1185">Reference proteome</keyword>
<proteinExistence type="predicted"/>
<evidence type="ECO:0000256" key="1">
    <source>
        <dbReference type="SAM" id="MobiDB-lite"/>
    </source>
</evidence>